<protein>
    <recommendedName>
        <fullName evidence="4">Toxin-antitoxin system YwqK family antitoxin</fullName>
    </recommendedName>
</protein>
<accession>A0A3P1XML5</accession>
<proteinExistence type="predicted"/>
<dbReference type="EMBL" id="RQYS01000053">
    <property type="protein sequence ID" value="RRD59127.1"/>
    <property type="molecule type" value="Genomic_DNA"/>
</dbReference>
<evidence type="ECO:0008006" key="4">
    <source>
        <dbReference type="Google" id="ProtNLM"/>
    </source>
</evidence>
<dbReference type="RefSeq" id="WP_124752328.1">
    <property type="nucleotide sequence ID" value="NZ_RQYS01000053.1"/>
</dbReference>
<dbReference type="Gene3D" id="2.20.110.10">
    <property type="entry name" value="Histone H3 K4-specific methyltransferase SET7/9 N-terminal domain"/>
    <property type="match status" value="2"/>
</dbReference>
<evidence type="ECO:0000313" key="2">
    <source>
        <dbReference type="EMBL" id="RRD59127.1"/>
    </source>
</evidence>
<dbReference type="AlphaFoldDB" id="A0A3P1XML5"/>
<keyword evidence="1" id="KW-0732">Signal</keyword>
<dbReference type="OrthoDB" id="1119854at2"/>
<feature type="signal peptide" evidence="1">
    <location>
        <begin position="1"/>
        <end position="23"/>
    </location>
</feature>
<organism evidence="2 3">
    <name type="scientific">Tannerella forsythia</name>
    <name type="common">Bacteroides forsythus</name>
    <dbReference type="NCBI Taxonomy" id="28112"/>
    <lineage>
        <taxon>Bacteria</taxon>
        <taxon>Pseudomonadati</taxon>
        <taxon>Bacteroidota</taxon>
        <taxon>Bacteroidia</taxon>
        <taxon>Bacteroidales</taxon>
        <taxon>Tannerellaceae</taxon>
        <taxon>Tannerella</taxon>
    </lineage>
</organism>
<gene>
    <name evidence="2" type="ORF">EII40_11245</name>
</gene>
<sequence length="243" mass="28728">MKRRILFSAFLCSMLLPMLTAQEAVYQVEEITVLNYGDGRFLFREDNESKKPLEGKHRIIDGYRSEYILAEFKDGMYHGGFQRFKYNKMVEEGTYSEGRKIGVYKIYFSDSKQVKEESPYTEGKLNGIRKTYYVDGSLQSEKGYKMSIEDGIDRKYEWQTGKILRDMFYKDGVLEGKQEQHIMSNIGNYVKYSNYRNGKLHGPYSEVYTEGKKKDKIRLKGTYKDGEKTGEWIDNRKKYDWKQ</sequence>
<reference evidence="2 3" key="1">
    <citation type="submission" date="2018-11" db="EMBL/GenBank/DDBJ databases">
        <title>Genomes From Bacteria Associated with the Canine Oral Cavity: a Test Case for Automated Genome-Based Taxonomic Assignment.</title>
        <authorList>
            <person name="Coil D.A."/>
            <person name="Jospin G."/>
            <person name="Darling A.E."/>
            <person name="Wallis C."/>
            <person name="Davis I.J."/>
            <person name="Harris S."/>
            <person name="Eisen J.A."/>
            <person name="Holcombe L.J."/>
            <person name="O'Flynn C."/>
        </authorList>
    </citation>
    <scope>NUCLEOTIDE SEQUENCE [LARGE SCALE GENOMIC DNA]</scope>
    <source>
        <strain evidence="2 3">OH2617_COT-023</strain>
    </source>
</reference>
<dbReference type="Proteomes" id="UP000278609">
    <property type="component" value="Unassembled WGS sequence"/>
</dbReference>
<dbReference type="SUPFAM" id="SSF82185">
    <property type="entry name" value="Histone H3 K4-specific methyltransferase SET7/9 N-terminal domain"/>
    <property type="match status" value="1"/>
</dbReference>
<feature type="chain" id="PRO_5018008222" description="Toxin-antitoxin system YwqK family antitoxin" evidence="1">
    <location>
        <begin position="24"/>
        <end position="243"/>
    </location>
</feature>
<comment type="caution">
    <text evidence="2">The sequence shown here is derived from an EMBL/GenBank/DDBJ whole genome shotgun (WGS) entry which is preliminary data.</text>
</comment>
<name>A0A3P1XML5_TANFO</name>
<evidence type="ECO:0000256" key="1">
    <source>
        <dbReference type="SAM" id="SignalP"/>
    </source>
</evidence>
<evidence type="ECO:0000313" key="3">
    <source>
        <dbReference type="Proteomes" id="UP000278609"/>
    </source>
</evidence>